<keyword evidence="4" id="KW-0249">Electron transport</keyword>
<dbReference type="PROSITE" id="PS51007">
    <property type="entry name" value="CYTC"/>
    <property type="match status" value="1"/>
</dbReference>
<dbReference type="InterPro" id="IPR051811">
    <property type="entry name" value="Cytochrome_c550/c551-like"/>
</dbReference>
<dbReference type="InterPro" id="IPR036909">
    <property type="entry name" value="Cyt_c-like_dom_sf"/>
</dbReference>
<gene>
    <name evidence="9" type="ORF">GCM10008098_05420</name>
</gene>
<sequence length="269" mass="29571">MKLLVACLLALGVVLSACAAELKIDLGHGTTTYRTETLLQRHDVRTISVPGDVAFHRTMHYRAVPLTTLLKGIDDSDHLQFVAGDGFAAEIPAALLLNKLGSEAWLAIEDPAQPWPALTTDNGHAGPFYIVWTQPQAAQVNPEQWPYQLATIRKQDGVAARFPAILPDPSLPANSEVRRGFAVFQKTCFACHTLNGEGDAKLGPDLNLPHNPIEYLRADLLRAFIRNPQSLRQWPQAKMQGFDAKALSDADLDAVLAYLRHMAERKSAH</sequence>
<keyword evidence="3 6" id="KW-0479">Metal-binding</keyword>
<keyword evidence="7" id="KW-0732">Signal</keyword>
<keyword evidence="1" id="KW-0813">Transport</keyword>
<dbReference type="EMBL" id="BMXT01000001">
    <property type="protein sequence ID" value="GGY16887.1"/>
    <property type="molecule type" value="Genomic_DNA"/>
</dbReference>
<evidence type="ECO:0000256" key="3">
    <source>
        <dbReference type="ARBA" id="ARBA00022723"/>
    </source>
</evidence>
<dbReference type="SUPFAM" id="SSF46626">
    <property type="entry name" value="Cytochrome c"/>
    <property type="match status" value="1"/>
</dbReference>
<evidence type="ECO:0000256" key="4">
    <source>
        <dbReference type="ARBA" id="ARBA00022982"/>
    </source>
</evidence>
<organism evidence="9 10">
    <name type="scientific">Rhodanobacter panaciterrae</name>
    <dbReference type="NCBI Taxonomy" id="490572"/>
    <lineage>
        <taxon>Bacteria</taxon>
        <taxon>Pseudomonadati</taxon>
        <taxon>Pseudomonadota</taxon>
        <taxon>Gammaproteobacteria</taxon>
        <taxon>Lysobacterales</taxon>
        <taxon>Rhodanobacteraceae</taxon>
        <taxon>Rhodanobacter</taxon>
    </lineage>
</organism>
<protein>
    <submittedName>
        <fullName evidence="9">Cytochrome c</fullName>
    </submittedName>
</protein>
<evidence type="ECO:0000256" key="7">
    <source>
        <dbReference type="SAM" id="SignalP"/>
    </source>
</evidence>
<proteinExistence type="predicted"/>
<keyword evidence="5 6" id="KW-0408">Iron</keyword>
<keyword evidence="10" id="KW-1185">Reference proteome</keyword>
<dbReference type="Gene3D" id="1.10.760.10">
    <property type="entry name" value="Cytochrome c-like domain"/>
    <property type="match status" value="1"/>
</dbReference>
<feature type="signal peptide" evidence="7">
    <location>
        <begin position="1"/>
        <end position="19"/>
    </location>
</feature>
<dbReference type="PANTHER" id="PTHR37823:SF1">
    <property type="entry name" value="CYTOCHROME C-553-LIKE"/>
    <property type="match status" value="1"/>
</dbReference>
<feature type="chain" id="PRO_5047440389" evidence="7">
    <location>
        <begin position="20"/>
        <end position="269"/>
    </location>
</feature>
<feature type="domain" description="Cytochrome c" evidence="8">
    <location>
        <begin position="175"/>
        <end position="263"/>
    </location>
</feature>
<comment type="caution">
    <text evidence="9">The sequence shown here is derived from an EMBL/GenBank/DDBJ whole genome shotgun (WGS) entry which is preliminary data.</text>
</comment>
<accession>A0ABQ2ZHR4</accession>
<evidence type="ECO:0000256" key="5">
    <source>
        <dbReference type="ARBA" id="ARBA00023004"/>
    </source>
</evidence>
<dbReference type="InterPro" id="IPR009056">
    <property type="entry name" value="Cyt_c-like_dom"/>
</dbReference>
<dbReference type="Proteomes" id="UP000621898">
    <property type="component" value="Unassembled WGS sequence"/>
</dbReference>
<evidence type="ECO:0000256" key="2">
    <source>
        <dbReference type="ARBA" id="ARBA00022617"/>
    </source>
</evidence>
<dbReference type="RefSeq" id="WP_189439636.1">
    <property type="nucleotide sequence ID" value="NZ_BMXT01000001.1"/>
</dbReference>
<dbReference type="PROSITE" id="PS51257">
    <property type="entry name" value="PROKAR_LIPOPROTEIN"/>
    <property type="match status" value="1"/>
</dbReference>
<evidence type="ECO:0000313" key="9">
    <source>
        <dbReference type="EMBL" id="GGY16887.1"/>
    </source>
</evidence>
<name>A0ABQ2ZHR4_9GAMM</name>
<keyword evidence="2 6" id="KW-0349">Heme</keyword>
<evidence type="ECO:0000259" key="8">
    <source>
        <dbReference type="PROSITE" id="PS51007"/>
    </source>
</evidence>
<evidence type="ECO:0000256" key="1">
    <source>
        <dbReference type="ARBA" id="ARBA00022448"/>
    </source>
</evidence>
<evidence type="ECO:0000256" key="6">
    <source>
        <dbReference type="PROSITE-ProRule" id="PRU00433"/>
    </source>
</evidence>
<evidence type="ECO:0000313" key="10">
    <source>
        <dbReference type="Proteomes" id="UP000621898"/>
    </source>
</evidence>
<dbReference type="PANTHER" id="PTHR37823">
    <property type="entry name" value="CYTOCHROME C-553-LIKE"/>
    <property type="match status" value="1"/>
</dbReference>
<reference evidence="10" key="1">
    <citation type="journal article" date="2019" name="Int. J. Syst. Evol. Microbiol.">
        <title>The Global Catalogue of Microorganisms (GCM) 10K type strain sequencing project: providing services to taxonomists for standard genome sequencing and annotation.</title>
        <authorList>
            <consortium name="The Broad Institute Genomics Platform"/>
            <consortium name="The Broad Institute Genome Sequencing Center for Infectious Disease"/>
            <person name="Wu L."/>
            <person name="Ma J."/>
        </authorList>
    </citation>
    <scope>NUCLEOTIDE SEQUENCE [LARGE SCALE GENOMIC DNA]</scope>
    <source>
        <strain evidence="10">KCTC 22232</strain>
    </source>
</reference>
<dbReference type="Pfam" id="PF00034">
    <property type="entry name" value="Cytochrom_C"/>
    <property type="match status" value="1"/>
</dbReference>